<dbReference type="EMBL" id="CYGY02000033">
    <property type="protein sequence ID" value="SIT42895.1"/>
    <property type="molecule type" value="Genomic_DNA"/>
</dbReference>
<reference evidence="1" key="1">
    <citation type="submission" date="2016-12" db="EMBL/GenBank/DDBJ databases">
        <authorList>
            <person name="Moulin L."/>
        </authorList>
    </citation>
    <scope>NUCLEOTIDE SEQUENCE [LARGE SCALE GENOMIC DNA]</scope>
    <source>
        <strain evidence="1">STM 7183</strain>
    </source>
</reference>
<gene>
    <name evidence="1" type="ORF">BN2476_330028</name>
</gene>
<dbReference type="Proteomes" id="UP000195569">
    <property type="component" value="Unassembled WGS sequence"/>
</dbReference>
<name>A0A1N7S668_9BURK</name>
<comment type="caution">
    <text evidence="1">The sequence shown here is derived from an EMBL/GenBank/DDBJ whole genome shotgun (WGS) entry which is preliminary data.</text>
</comment>
<evidence type="ECO:0000313" key="2">
    <source>
        <dbReference type="Proteomes" id="UP000195569"/>
    </source>
</evidence>
<keyword evidence="2" id="KW-1185">Reference proteome</keyword>
<organism evidence="1 2">
    <name type="scientific">Paraburkholderia piptadeniae</name>
    <dbReference type="NCBI Taxonomy" id="1701573"/>
    <lineage>
        <taxon>Bacteria</taxon>
        <taxon>Pseudomonadati</taxon>
        <taxon>Pseudomonadota</taxon>
        <taxon>Betaproteobacteria</taxon>
        <taxon>Burkholderiales</taxon>
        <taxon>Burkholderiaceae</taxon>
        <taxon>Paraburkholderia</taxon>
    </lineage>
</organism>
<accession>A0A1N7S668</accession>
<dbReference type="AlphaFoldDB" id="A0A1N7S668"/>
<evidence type="ECO:0000313" key="1">
    <source>
        <dbReference type="EMBL" id="SIT42895.1"/>
    </source>
</evidence>
<sequence>MRGALASHAFPLFAFDLLDALRMLMRGMLSGVACEDRRNPTLGVFLY</sequence>
<protein>
    <submittedName>
        <fullName evidence="1">Uncharacterized protein</fullName>
    </submittedName>
</protein>
<proteinExistence type="predicted"/>